<dbReference type="Proteomes" id="UP000828048">
    <property type="component" value="Chromosome 12"/>
</dbReference>
<sequence length="116" mass="12933">MADSRPPPSSGGKTPVLIRTLAAMADKHGPIFTMRIGMRQALAVSSKETILGMLHYQRLRFSDMPKVCRNEVHGVRWCHVSARSSWTQLVGASYVPRPQVFPIYLHSLIIGRHPTA</sequence>
<keyword evidence="2" id="KW-1185">Reference proteome</keyword>
<evidence type="ECO:0000313" key="2">
    <source>
        <dbReference type="Proteomes" id="UP000828048"/>
    </source>
</evidence>
<protein>
    <submittedName>
        <fullName evidence="1">Uncharacterized protein</fullName>
    </submittedName>
</protein>
<name>A0ACB7ZF90_9ERIC</name>
<evidence type="ECO:0000313" key="1">
    <source>
        <dbReference type="EMBL" id="KAH7863697.1"/>
    </source>
</evidence>
<accession>A0ACB7ZF90</accession>
<organism evidence="1 2">
    <name type="scientific">Vaccinium darrowii</name>
    <dbReference type="NCBI Taxonomy" id="229202"/>
    <lineage>
        <taxon>Eukaryota</taxon>
        <taxon>Viridiplantae</taxon>
        <taxon>Streptophyta</taxon>
        <taxon>Embryophyta</taxon>
        <taxon>Tracheophyta</taxon>
        <taxon>Spermatophyta</taxon>
        <taxon>Magnoliopsida</taxon>
        <taxon>eudicotyledons</taxon>
        <taxon>Gunneridae</taxon>
        <taxon>Pentapetalae</taxon>
        <taxon>asterids</taxon>
        <taxon>Ericales</taxon>
        <taxon>Ericaceae</taxon>
        <taxon>Vaccinioideae</taxon>
        <taxon>Vaccinieae</taxon>
        <taxon>Vaccinium</taxon>
    </lineage>
</organism>
<dbReference type="EMBL" id="CM037162">
    <property type="protein sequence ID" value="KAH7863697.1"/>
    <property type="molecule type" value="Genomic_DNA"/>
</dbReference>
<comment type="caution">
    <text evidence="1">The sequence shown here is derived from an EMBL/GenBank/DDBJ whole genome shotgun (WGS) entry which is preliminary data.</text>
</comment>
<proteinExistence type="predicted"/>
<gene>
    <name evidence="1" type="ORF">Vadar_020851</name>
</gene>
<reference evidence="1 2" key="1">
    <citation type="journal article" date="2021" name="Hortic Res">
        <title>High-quality reference genome and annotation aids understanding of berry development for evergreen blueberry (Vaccinium darrowii).</title>
        <authorList>
            <person name="Yu J."/>
            <person name="Hulse-Kemp A.M."/>
            <person name="Babiker E."/>
            <person name="Staton M."/>
        </authorList>
    </citation>
    <scope>NUCLEOTIDE SEQUENCE [LARGE SCALE GENOMIC DNA]</scope>
    <source>
        <strain evidence="2">cv. NJ 8807/NJ 8810</strain>
        <tissue evidence="1">Young leaf</tissue>
    </source>
</reference>